<keyword evidence="4" id="KW-1185">Reference proteome</keyword>
<name>G0NGY1_CAEBE</name>
<keyword evidence="1" id="KW-1133">Transmembrane helix</keyword>
<dbReference type="PANTHER" id="PTHR23013">
    <property type="entry name" value="SERPENTINE RECEPTOR"/>
    <property type="match status" value="1"/>
</dbReference>
<evidence type="ECO:0000313" key="3">
    <source>
        <dbReference type="EMBL" id="EGT60255.1"/>
    </source>
</evidence>
<dbReference type="InParanoid" id="G0NGY1"/>
<dbReference type="Proteomes" id="UP000008068">
    <property type="component" value="Unassembled WGS sequence"/>
</dbReference>
<keyword evidence="1" id="KW-0812">Transmembrane</keyword>
<dbReference type="eggNOG" id="ENOG502T3I4">
    <property type="taxonomic scope" value="Eukaryota"/>
</dbReference>
<protein>
    <recommendedName>
        <fullName evidence="2">7TM GPCR serpentine receptor class x (Srx) domain-containing protein</fullName>
    </recommendedName>
</protein>
<proteinExistence type="predicted"/>
<dbReference type="HOGENOM" id="CLU_2608155_0_0_1"/>
<dbReference type="AlphaFoldDB" id="G0NGY1"/>
<feature type="transmembrane region" description="Helical" evidence="1">
    <location>
        <begin position="16"/>
        <end position="41"/>
    </location>
</feature>
<evidence type="ECO:0000256" key="1">
    <source>
        <dbReference type="SAM" id="Phobius"/>
    </source>
</evidence>
<feature type="transmembrane region" description="Helical" evidence="1">
    <location>
        <begin position="53"/>
        <end position="74"/>
    </location>
</feature>
<feature type="domain" description="7TM GPCR serpentine receptor class x (Srx)" evidence="2">
    <location>
        <begin position="26"/>
        <end position="78"/>
    </location>
</feature>
<dbReference type="InterPro" id="IPR019430">
    <property type="entry name" value="7TM_GPCR_serpentine_rcpt_Srx"/>
</dbReference>
<dbReference type="PANTHER" id="PTHR23013:SF32">
    <property type="entry name" value="7TM GPCR SERPENTINE RECEPTOR CLASS X (SRX) DOMAIN-CONTAINING PROTEIN"/>
    <property type="match status" value="1"/>
</dbReference>
<reference evidence="4" key="1">
    <citation type="submission" date="2011-07" db="EMBL/GenBank/DDBJ databases">
        <authorList>
            <consortium name="Caenorhabditis brenneri Sequencing and Analysis Consortium"/>
            <person name="Wilson R.K."/>
        </authorList>
    </citation>
    <scope>NUCLEOTIDE SEQUENCE [LARGE SCALE GENOMIC DNA]</scope>
    <source>
        <strain evidence="4">PB2801</strain>
    </source>
</reference>
<accession>G0NGY1</accession>
<dbReference type="OrthoDB" id="5845782at2759"/>
<dbReference type="Pfam" id="PF10328">
    <property type="entry name" value="7TM_GPCR_Srx"/>
    <property type="match status" value="1"/>
</dbReference>
<gene>
    <name evidence="3" type="ORF">CAEBREN_30084</name>
</gene>
<evidence type="ECO:0000313" key="4">
    <source>
        <dbReference type="Proteomes" id="UP000008068"/>
    </source>
</evidence>
<organism evidence="4">
    <name type="scientific">Caenorhabditis brenneri</name>
    <name type="common">Nematode worm</name>
    <dbReference type="NCBI Taxonomy" id="135651"/>
    <lineage>
        <taxon>Eukaryota</taxon>
        <taxon>Metazoa</taxon>
        <taxon>Ecdysozoa</taxon>
        <taxon>Nematoda</taxon>
        <taxon>Chromadorea</taxon>
        <taxon>Rhabditida</taxon>
        <taxon>Rhabditina</taxon>
        <taxon>Rhabditomorpha</taxon>
        <taxon>Rhabditoidea</taxon>
        <taxon>Rhabditidae</taxon>
        <taxon>Peloderinae</taxon>
        <taxon>Caenorhabditis</taxon>
    </lineage>
</organism>
<dbReference type="EMBL" id="GL379883">
    <property type="protein sequence ID" value="EGT60255.1"/>
    <property type="molecule type" value="Genomic_DNA"/>
</dbReference>
<sequence>MNSTDIGPNFRDWPNFVAAIMMTINVFLGIFFSGAVVFVFVKDGQHQTSFNMICAVRATNNIIVMVTTFILVYIPGSLL</sequence>
<keyword evidence="1" id="KW-0472">Membrane</keyword>
<evidence type="ECO:0000259" key="2">
    <source>
        <dbReference type="Pfam" id="PF10328"/>
    </source>
</evidence>